<gene>
    <name evidence="1" type="ORF">Van01_54080</name>
</gene>
<dbReference type="EMBL" id="BOOZ01000046">
    <property type="protein sequence ID" value="GIJ12194.1"/>
    <property type="molecule type" value="Genomic_DNA"/>
</dbReference>
<reference evidence="1 2" key="1">
    <citation type="submission" date="2021-01" db="EMBL/GenBank/DDBJ databases">
        <title>Whole genome shotgun sequence of Verrucosispora andamanensis NBRC 109075.</title>
        <authorList>
            <person name="Komaki H."/>
            <person name="Tamura T."/>
        </authorList>
    </citation>
    <scope>NUCLEOTIDE SEQUENCE [LARGE SCALE GENOMIC DNA]</scope>
    <source>
        <strain evidence="1 2">NBRC 109075</strain>
    </source>
</reference>
<organism evidence="1 2">
    <name type="scientific">Micromonospora andamanensis</name>
    <dbReference type="NCBI Taxonomy" id="1287068"/>
    <lineage>
        <taxon>Bacteria</taxon>
        <taxon>Bacillati</taxon>
        <taxon>Actinomycetota</taxon>
        <taxon>Actinomycetes</taxon>
        <taxon>Micromonosporales</taxon>
        <taxon>Micromonosporaceae</taxon>
        <taxon>Micromonospora</taxon>
    </lineage>
</organism>
<name>A0ABQ4I2T0_9ACTN</name>
<comment type="caution">
    <text evidence="1">The sequence shown here is derived from an EMBL/GenBank/DDBJ whole genome shotgun (WGS) entry which is preliminary data.</text>
</comment>
<evidence type="ECO:0000313" key="2">
    <source>
        <dbReference type="Proteomes" id="UP000647017"/>
    </source>
</evidence>
<proteinExistence type="predicted"/>
<evidence type="ECO:0000313" key="1">
    <source>
        <dbReference type="EMBL" id="GIJ12194.1"/>
    </source>
</evidence>
<protein>
    <submittedName>
        <fullName evidence="1">Uncharacterized protein</fullName>
    </submittedName>
</protein>
<dbReference type="InterPro" id="IPR025683">
    <property type="entry name" value="Protein_beta"/>
</dbReference>
<accession>A0ABQ4I2T0</accession>
<dbReference type="Pfam" id="PF14350">
    <property type="entry name" value="Beta_protein"/>
    <property type="match status" value="1"/>
</dbReference>
<keyword evidence="2" id="KW-1185">Reference proteome</keyword>
<dbReference type="Proteomes" id="UP000647017">
    <property type="component" value="Unassembled WGS sequence"/>
</dbReference>
<sequence>MFEVRSERDLTRVEPIVRKCVSWALRYRWRSITVAAGAMPQSISHLPVYTPTPLRRWDLQLWQRVWDLGIHYADYGIAHPGAAGAAWRPMPSLRYTHDEVWWIYRWPQGKTDRPAMYDLCNALVVSDHWHPEGRDFSWGDHQIAARAEGVGGPGNASNWHAWATSHHLAQVIDQIQRSGHADLRSNL</sequence>